<keyword evidence="3" id="KW-0547">Nucleotide-binding</keyword>
<evidence type="ECO:0000256" key="6">
    <source>
        <dbReference type="ARBA" id="ARBA00023136"/>
    </source>
</evidence>
<dbReference type="STRING" id="1855823.MCCS_08330"/>
<dbReference type="PROSITE" id="PS00211">
    <property type="entry name" value="ABC_TRANSPORTER_1"/>
    <property type="match status" value="1"/>
</dbReference>
<proteinExistence type="predicted"/>
<dbReference type="InterPro" id="IPR027417">
    <property type="entry name" value="P-loop_NTPase"/>
</dbReference>
<dbReference type="RefSeq" id="WP_086042146.1">
    <property type="nucleotide sequence ID" value="NZ_CBCRZA010000001.1"/>
</dbReference>
<dbReference type="InterPro" id="IPR003593">
    <property type="entry name" value="AAA+_ATPase"/>
</dbReference>
<dbReference type="GO" id="GO:0005886">
    <property type="term" value="C:plasma membrane"/>
    <property type="evidence" value="ECO:0007669"/>
    <property type="project" value="UniProtKB-SubCell"/>
</dbReference>
<evidence type="ECO:0000256" key="3">
    <source>
        <dbReference type="ARBA" id="ARBA00022741"/>
    </source>
</evidence>
<dbReference type="GO" id="GO:0140359">
    <property type="term" value="F:ABC-type transporter activity"/>
    <property type="evidence" value="ECO:0007669"/>
    <property type="project" value="InterPro"/>
</dbReference>
<dbReference type="SUPFAM" id="SSF90123">
    <property type="entry name" value="ABC transporter transmembrane region"/>
    <property type="match status" value="1"/>
</dbReference>
<comment type="function">
    <text evidence="7">May be involved in multidrug export. Transmembrane domains (TMD) form a pore in the cell membrane and the ATP-binding domain (NBD) is responsible for energy generation.</text>
</comment>
<dbReference type="PROSITE" id="PS50929">
    <property type="entry name" value="ABC_TM1F"/>
    <property type="match status" value="1"/>
</dbReference>
<dbReference type="GO" id="GO:0016887">
    <property type="term" value="F:ATP hydrolysis activity"/>
    <property type="evidence" value="ECO:0007669"/>
    <property type="project" value="InterPro"/>
</dbReference>
<dbReference type="AlphaFoldDB" id="A0A1W7AA50"/>
<evidence type="ECO:0000313" key="11">
    <source>
        <dbReference type="EMBL" id="ARQ06481.1"/>
    </source>
</evidence>
<dbReference type="PANTHER" id="PTHR24221">
    <property type="entry name" value="ATP-BINDING CASSETTE SUB-FAMILY B"/>
    <property type="match status" value="1"/>
</dbReference>
<dbReference type="Gene3D" id="1.20.1560.10">
    <property type="entry name" value="ABC transporter type 1, transmembrane domain"/>
    <property type="match status" value="1"/>
</dbReference>
<dbReference type="InterPro" id="IPR039421">
    <property type="entry name" value="Type_1_exporter"/>
</dbReference>
<accession>A0A1W7AA50</accession>
<dbReference type="GO" id="GO:0034040">
    <property type="term" value="F:ATPase-coupled lipid transmembrane transporter activity"/>
    <property type="evidence" value="ECO:0007669"/>
    <property type="project" value="TreeGrafter"/>
</dbReference>
<dbReference type="Pfam" id="PF00005">
    <property type="entry name" value="ABC_tran"/>
    <property type="match status" value="1"/>
</dbReference>
<comment type="subcellular location">
    <subcellularLocation>
        <location evidence="1">Cell membrane</location>
        <topology evidence="1">Multi-pass membrane protein</topology>
    </subcellularLocation>
</comment>
<feature type="transmembrane region" description="Helical" evidence="8">
    <location>
        <begin position="115"/>
        <end position="140"/>
    </location>
</feature>
<dbReference type="EMBL" id="CP021059">
    <property type="protein sequence ID" value="ARQ06481.1"/>
    <property type="molecule type" value="Genomic_DNA"/>
</dbReference>
<feature type="transmembrane region" description="Helical" evidence="8">
    <location>
        <begin position="48"/>
        <end position="68"/>
    </location>
</feature>
<reference evidence="11 12" key="1">
    <citation type="journal article" date="2017" name="Int. J. Syst. Evol. Microbiol.">
        <title>Macrococcus canis sp. nov., a skin bacterium associated with infections in dogs.</title>
        <authorList>
            <person name="Gobeli Brawand S."/>
            <person name="Cotting K."/>
            <person name="Gomez-Sanz E."/>
            <person name="Collaud A."/>
            <person name="Thomann A."/>
            <person name="Brodard I."/>
            <person name="Rodriguez-Campos S."/>
            <person name="Strauss C."/>
            <person name="Perreten V."/>
        </authorList>
    </citation>
    <scope>NUCLEOTIDE SEQUENCE [LARGE SCALE GENOMIC DNA]</scope>
    <source>
        <strain evidence="11 12">KM45013</strain>
    </source>
</reference>
<dbReference type="GeneID" id="35294967"/>
<dbReference type="OrthoDB" id="3185510at2"/>
<dbReference type="PANTHER" id="PTHR24221:SF653">
    <property type="entry name" value="TRANSPORT ATP-BINDING PROTEIN CYDC"/>
    <property type="match status" value="1"/>
</dbReference>
<keyword evidence="5 8" id="KW-1133">Transmembrane helix</keyword>
<dbReference type="Gene3D" id="3.40.50.300">
    <property type="entry name" value="P-loop containing nucleotide triphosphate hydrolases"/>
    <property type="match status" value="1"/>
</dbReference>
<protein>
    <submittedName>
        <fullName evidence="11">Putative ABC transporter ATP-binding protein</fullName>
    </submittedName>
</protein>
<sequence>MDGLFKENKKFLIITFIFTLITALLTVSVPLLLTTVFGENYNINKSTLWLVIIFMFITYVIQIVMVYIREHFAYEFNVSHTHKLYRLMHKMNYDDLLQKEPTYLIDRFAMIVNSFYMIIANSITSLMSNIIILLVCLAIVLKINLWLAVILFILIPINYFGYKLINKNLMEKSKVMQQQTSTGYKEIIGVFNNVDMVKQASYERIENLIRPSVHRIFHSMKEVNKFAQSTSLMIKLLNSFIQNMMYFVLAYFIYTGQTEVSALVIVSIVLPIYFVSLQAFTSINLEYREMQVSNEFITDEILPVVEKEGHKSIDEIDKITIKDATVKIGDRIFQYDVDETFNKGDIVFVTGTSGSGKSTLMKSLLKYRTSSGVMINEQSVNELNNQNLREHIYYLSQDSSILPMSIKDNIAFGKDESAIDWDMMSGLDVLQSVLTHHNLDEVIYEKGTNFSGGEKQRIMISRLFHEQVDCVILDEVTSNIDKASQQMILESVLKYCNDKIVFIISHDPEVERFTNRTLKVG</sequence>
<keyword evidence="6 8" id="KW-0472">Membrane</keyword>
<dbReference type="KEGG" id="mcak:MCCS_08330"/>
<dbReference type="SUPFAM" id="SSF52540">
    <property type="entry name" value="P-loop containing nucleoside triphosphate hydrolases"/>
    <property type="match status" value="1"/>
</dbReference>
<evidence type="ECO:0000256" key="8">
    <source>
        <dbReference type="SAM" id="Phobius"/>
    </source>
</evidence>
<feature type="transmembrane region" description="Helical" evidence="8">
    <location>
        <begin position="12"/>
        <end position="36"/>
    </location>
</feature>
<feature type="domain" description="ABC transporter" evidence="9">
    <location>
        <begin position="319"/>
        <end position="520"/>
    </location>
</feature>
<evidence type="ECO:0000256" key="5">
    <source>
        <dbReference type="ARBA" id="ARBA00022989"/>
    </source>
</evidence>
<evidence type="ECO:0000256" key="1">
    <source>
        <dbReference type="ARBA" id="ARBA00004651"/>
    </source>
</evidence>
<evidence type="ECO:0000313" key="12">
    <source>
        <dbReference type="Proteomes" id="UP000194154"/>
    </source>
</evidence>
<evidence type="ECO:0000256" key="7">
    <source>
        <dbReference type="ARBA" id="ARBA00025074"/>
    </source>
</evidence>
<dbReference type="InterPro" id="IPR011527">
    <property type="entry name" value="ABC1_TM_dom"/>
</dbReference>
<evidence type="ECO:0000259" key="10">
    <source>
        <dbReference type="PROSITE" id="PS50929"/>
    </source>
</evidence>
<gene>
    <name evidence="11" type="ORF">MCCS_08330</name>
</gene>
<organism evidence="11 12">
    <name type="scientific">Macrococcoides canis</name>
    <dbReference type="NCBI Taxonomy" id="1855823"/>
    <lineage>
        <taxon>Bacteria</taxon>
        <taxon>Bacillati</taxon>
        <taxon>Bacillota</taxon>
        <taxon>Bacilli</taxon>
        <taxon>Bacillales</taxon>
        <taxon>Staphylococcaceae</taxon>
        <taxon>Macrococcoides</taxon>
    </lineage>
</organism>
<dbReference type="SMART" id="SM00382">
    <property type="entry name" value="AAA"/>
    <property type="match status" value="1"/>
</dbReference>
<name>A0A1W7AA50_9STAP</name>
<feature type="transmembrane region" description="Helical" evidence="8">
    <location>
        <begin position="146"/>
        <end position="165"/>
    </location>
</feature>
<keyword evidence="4 11" id="KW-0067">ATP-binding</keyword>
<dbReference type="InterPro" id="IPR017871">
    <property type="entry name" value="ABC_transporter-like_CS"/>
</dbReference>
<keyword evidence="12" id="KW-1185">Reference proteome</keyword>
<evidence type="ECO:0000256" key="4">
    <source>
        <dbReference type="ARBA" id="ARBA00022840"/>
    </source>
</evidence>
<dbReference type="GO" id="GO:0005524">
    <property type="term" value="F:ATP binding"/>
    <property type="evidence" value="ECO:0007669"/>
    <property type="project" value="UniProtKB-KW"/>
</dbReference>
<feature type="transmembrane region" description="Helical" evidence="8">
    <location>
        <begin position="260"/>
        <end position="280"/>
    </location>
</feature>
<dbReference type="InterPro" id="IPR036640">
    <property type="entry name" value="ABC1_TM_sf"/>
</dbReference>
<evidence type="ECO:0000259" key="9">
    <source>
        <dbReference type="PROSITE" id="PS50893"/>
    </source>
</evidence>
<dbReference type="Proteomes" id="UP000194154">
    <property type="component" value="Chromosome"/>
</dbReference>
<dbReference type="InterPro" id="IPR003439">
    <property type="entry name" value="ABC_transporter-like_ATP-bd"/>
</dbReference>
<evidence type="ECO:0000256" key="2">
    <source>
        <dbReference type="ARBA" id="ARBA00022692"/>
    </source>
</evidence>
<feature type="domain" description="ABC transmembrane type-1" evidence="10">
    <location>
        <begin position="13"/>
        <end position="289"/>
    </location>
</feature>
<keyword evidence="2 8" id="KW-0812">Transmembrane</keyword>
<dbReference type="PROSITE" id="PS50893">
    <property type="entry name" value="ABC_TRANSPORTER_2"/>
    <property type="match status" value="1"/>
</dbReference>
<feature type="transmembrane region" description="Helical" evidence="8">
    <location>
        <begin position="236"/>
        <end position="254"/>
    </location>
</feature>